<dbReference type="PANTHER" id="PTHR43407">
    <property type="entry name" value="GLUTAMINE SYNTHETASE"/>
    <property type="match status" value="1"/>
</dbReference>
<dbReference type="InterPro" id="IPR014746">
    <property type="entry name" value="Gln_synth/guanido_kin_cat_dom"/>
</dbReference>
<evidence type="ECO:0000313" key="6">
    <source>
        <dbReference type="EMBL" id="CUO21489.1"/>
    </source>
</evidence>
<evidence type="ECO:0000256" key="3">
    <source>
        <dbReference type="PROSITE-ProRule" id="PRU01331"/>
    </source>
</evidence>
<gene>
    <name evidence="6" type="primary">glnA_2</name>
    <name evidence="6" type="ORF">ERS852471_01153</name>
</gene>
<sequence length="665" mass="75667">MFLFILYDLLSKGCEDFSIIFQFYECLLNNNIMIKDLLYTIPKTKHSVEDLKNILNLNPQIKFVSLVGVDLSGNDTDEKIPVSLFLEDINTFLNGVAVQTDGSSVVLPGIATLNNAKVDMVADLNCNWFVDYNYDFIDPISNKPVGTLRIPCFLLHNDVAVDSRNILKSAITTFKENLWTIFNSTPEILTSYKVSKDDIEDIVITSATELEFWVKTPNNIAEIEELHTSQALHEQYWTRTKGAVRTAMEECLLLMDEYGFEPEMGHKEVGGVKAKLDASGNFNHIMEQLEIDWKFSDAVQAADNELFIRILIQETFRRNGLEVTFSAKPLEGVAGSGMHTHLGVSLKLKSGKRVNLFHTDENHFLSIIGYGALMGVLKNYEVMNPFISSTNTSFKRLKPGFEAPVCIVTSLGLSPDNPSRNRTILIGLIRDLANPLATRFELRSPNPHSNTYITMAVSYMAMLDGILYAVNNNKTQDELLAELSKNAGDEADYLEKDRAYRTEEDVFEHFSDEEIVKFFGNPPRTVIENISALDLYPEKLNILKRNDVMNDKLINSFRIAMTERWMTEIGNRTINRYMDEVRACKCLHSLDRALDLDVSNWMKINDLRHYIMKDTYTTKSLFTRIKTALATNNLQVASDLSLELDEKMSLLRNLYSNYKKNLLDI</sequence>
<reference evidence="6 7" key="1">
    <citation type="submission" date="2015-09" db="EMBL/GenBank/DDBJ databases">
        <authorList>
            <consortium name="Pathogen Informatics"/>
        </authorList>
    </citation>
    <scope>NUCLEOTIDE SEQUENCE [LARGE SCALE GENOMIC DNA]</scope>
    <source>
        <strain evidence="6 7">2789STDY5834856</strain>
    </source>
</reference>
<evidence type="ECO:0000256" key="2">
    <source>
        <dbReference type="ARBA" id="ARBA00012937"/>
    </source>
</evidence>
<evidence type="ECO:0000256" key="1">
    <source>
        <dbReference type="ARBA" id="ARBA00009897"/>
    </source>
</evidence>
<name>A0A174DB18_9CLOT</name>
<dbReference type="InterPro" id="IPR008146">
    <property type="entry name" value="Gln_synth_cat_dom"/>
</dbReference>
<dbReference type="SMART" id="SM01230">
    <property type="entry name" value="Gln-synt_C"/>
    <property type="match status" value="1"/>
</dbReference>
<dbReference type="GO" id="GO:0005737">
    <property type="term" value="C:cytoplasm"/>
    <property type="evidence" value="ECO:0007669"/>
    <property type="project" value="TreeGrafter"/>
</dbReference>
<dbReference type="EC" id="6.3.1.2" evidence="2"/>
<dbReference type="GO" id="GO:0016020">
    <property type="term" value="C:membrane"/>
    <property type="evidence" value="ECO:0007669"/>
    <property type="project" value="TreeGrafter"/>
</dbReference>
<dbReference type="Pfam" id="PF00120">
    <property type="entry name" value="Gln-synt_C"/>
    <property type="match status" value="1"/>
</dbReference>
<evidence type="ECO:0000313" key="7">
    <source>
        <dbReference type="Proteomes" id="UP000095594"/>
    </source>
</evidence>
<accession>A0A174DB18</accession>
<dbReference type="PANTHER" id="PTHR43407:SF1">
    <property type="entry name" value="LENGSIN"/>
    <property type="match status" value="1"/>
</dbReference>
<dbReference type="GO" id="GO:0019740">
    <property type="term" value="P:nitrogen utilization"/>
    <property type="evidence" value="ECO:0007669"/>
    <property type="project" value="TreeGrafter"/>
</dbReference>
<dbReference type="GO" id="GO:0006542">
    <property type="term" value="P:glutamine biosynthetic process"/>
    <property type="evidence" value="ECO:0007669"/>
    <property type="project" value="TreeGrafter"/>
</dbReference>
<organism evidence="6 7">
    <name type="scientific">Clostridium disporicum</name>
    <dbReference type="NCBI Taxonomy" id="84024"/>
    <lineage>
        <taxon>Bacteria</taxon>
        <taxon>Bacillati</taxon>
        <taxon>Bacillota</taxon>
        <taxon>Clostridia</taxon>
        <taxon>Eubacteriales</taxon>
        <taxon>Clostridiaceae</taxon>
        <taxon>Clostridium</taxon>
    </lineage>
</organism>
<proteinExistence type="inferred from homology"/>
<protein>
    <recommendedName>
        <fullName evidence="2">glutamine synthetase</fullName>
        <ecNumber evidence="2">6.3.1.2</ecNumber>
    </recommendedName>
</protein>
<feature type="domain" description="GS catalytic" evidence="5">
    <location>
        <begin position="163"/>
        <end position="584"/>
    </location>
</feature>
<keyword evidence="6" id="KW-0436">Ligase</keyword>
<dbReference type="AlphaFoldDB" id="A0A174DB18"/>
<dbReference type="EMBL" id="CYZX01000006">
    <property type="protein sequence ID" value="CUO21489.1"/>
    <property type="molecule type" value="Genomic_DNA"/>
</dbReference>
<dbReference type="Proteomes" id="UP000095594">
    <property type="component" value="Unassembled WGS sequence"/>
</dbReference>
<dbReference type="GO" id="GO:0004356">
    <property type="term" value="F:glutamine synthetase activity"/>
    <property type="evidence" value="ECO:0007669"/>
    <property type="project" value="UniProtKB-EC"/>
</dbReference>
<dbReference type="PROSITE" id="PS51987">
    <property type="entry name" value="GS_CATALYTIC"/>
    <property type="match status" value="1"/>
</dbReference>
<dbReference type="Gene3D" id="3.30.590.10">
    <property type="entry name" value="Glutamine synthetase/guanido kinase, catalytic domain"/>
    <property type="match status" value="1"/>
</dbReference>
<comment type="similarity">
    <text evidence="1 3 4">Belongs to the glutamine synthetase family.</text>
</comment>
<evidence type="ECO:0000256" key="4">
    <source>
        <dbReference type="RuleBase" id="RU000384"/>
    </source>
</evidence>
<evidence type="ECO:0000259" key="5">
    <source>
        <dbReference type="PROSITE" id="PS51987"/>
    </source>
</evidence>
<dbReference type="SUPFAM" id="SSF55931">
    <property type="entry name" value="Glutamine synthetase/guanido kinase"/>
    <property type="match status" value="1"/>
</dbReference>